<dbReference type="PRINTS" id="PR02047">
    <property type="entry name" value="BREFELDNASP4"/>
</dbReference>
<evidence type="ECO:0000256" key="4">
    <source>
        <dbReference type="ARBA" id="ARBA00023136"/>
    </source>
</evidence>
<organism evidence="9 10">
    <name type="scientific">Cyberlindnera jadinii (strain ATCC 18201 / CBS 1600 / BCRC 20928 / JCM 3617 / NBRC 0987 / NRRL Y-1542)</name>
    <name type="common">Torula yeast</name>
    <name type="synonym">Candida utilis</name>
    <dbReference type="NCBI Taxonomy" id="983966"/>
    <lineage>
        <taxon>Eukaryota</taxon>
        <taxon>Fungi</taxon>
        <taxon>Dikarya</taxon>
        <taxon>Ascomycota</taxon>
        <taxon>Saccharomycotina</taxon>
        <taxon>Saccharomycetes</taxon>
        <taxon>Phaffomycetales</taxon>
        <taxon>Phaffomycetaceae</taxon>
        <taxon>Cyberlindnera</taxon>
    </lineage>
</organism>
<dbReference type="InterPro" id="IPR049453">
    <property type="entry name" value="Memb_transporter_dom"/>
</dbReference>
<feature type="compositionally biased region" description="Acidic residues" evidence="5">
    <location>
        <begin position="979"/>
        <end position="992"/>
    </location>
</feature>
<comment type="subcellular location">
    <subcellularLocation>
        <location evidence="1">Membrane</location>
        <topology evidence="1">Multi-pass membrane protein</topology>
    </subcellularLocation>
</comment>
<dbReference type="Pfam" id="PF13515">
    <property type="entry name" value="FUSC_2"/>
    <property type="match status" value="1"/>
</dbReference>
<dbReference type="InterPro" id="IPR052430">
    <property type="entry name" value="IVT-Associated"/>
</dbReference>
<proteinExistence type="predicted"/>
<evidence type="ECO:0000313" key="10">
    <source>
        <dbReference type="Proteomes" id="UP000038830"/>
    </source>
</evidence>
<feature type="region of interest" description="Disordered" evidence="5">
    <location>
        <begin position="1036"/>
        <end position="1070"/>
    </location>
</feature>
<dbReference type="PANTHER" id="PTHR47804:SF4">
    <property type="entry name" value="AFR661WP"/>
    <property type="match status" value="1"/>
</dbReference>
<feature type="transmembrane region" description="Helical" evidence="6">
    <location>
        <begin position="32"/>
        <end position="60"/>
    </location>
</feature>
<dbReference type="PANTHER" id="PTHR47804">
    <property type="entry name" value="60S RIBOSOMAL PROTEIN L19"/>
    <property type="match status" value="1"/>
</dbReference>
<reference evidence="10" key="1">
    <citation type="journal article" date="2015" name="J. Biotechnol.">
        <title>The structure of the Cyberlindnera jadinii genome and its relation to Candida utilis analyzed by the occurrence of single nucleotide polymorphisms.</title>
        <authorList>
            <person name="Rupp O."/>
            <person name="Brinkrolf K."/>
            <person name="Buerth C."/>
            <person name="Kunigo M."/>
            <person name="Schneider J."/>
            <person name="Jaenicke S."/>
            <person name="Goesmann A."/>
            <person name="Puehler A."/>
            <person name="Jaeger K.-E."/>
            <person name="Ernst J.F."/>
        </authorList>
    </citation>
    <scope>NUCLEOTIDE SEQUENCE [LARGE SCALE GENOMIC DNA]</scope>
    <source>
        <strain evidence="10">ATCC 18201 / CBS 1600 / BCRC 20928 / JCM 3617 / NBRC 0987 / NRRL Y-1542</strain>
    </source>
</reference>
<dbReference type="InterPro" id="IPR018823">
    <property type="entry name" value="ArAE_2_N"/>
</dbReference>
<dbReference type="GO" id="GO:0016020">
    <property type="term" value="C:membrane"/>
    <property type="evidence" value="ECO:0007669"/>
    <property type="project" value="UniProtKB-SubCell"/>
</dbReference>
<protein>
    <submittedName>
        <fullName evidence="9">Uncharacterized protein</fullName>
    </submittedName>
</protein>
<keyword evidence="4 6" id="KW-0472">Membrane</keyword>
<feature type="region of interest" description="Disordered" evidence="5">
    <location>
        <begin position="970"/>
        <end position="992"/>
    </location>
</feature>
<gene>
    <name evidence="9" type="ORF">BN1211_1271</name>
</gene>
<evidence type="ECO:0000256" key="5">
    <source>
        <dbReference type="SAM" id="MobiDB-lite"/>
    </source>
</evidence>
<dbReference type="Proteomes" id="UP000038830">
    <property type="component" value="Unassembled WGS sequence"/>
</dbReference>
<sequence length="1070" mass="120736">MKIEQVKKYVIKKLPSRVIAQRITKATVNSTVAFILCLVPSALSVLGGEPAMLPLISVMVHPGRRFGSMLEGIVFCTTGLLVGNAYSLLGRFIAQCILGNLEYLPDQEQLEYNYDRYRAALAVLAVFHILMLFFHGWMRVISHKFFGIVFPLFLVVHFTFTDNLNVSAGTIAKNFTVPFFVGIAISLACNLVIFPEFGSSYFGTSMSDILNELHETLDYTLRFFNQKSTNYTQEQVTLAQLIKKKTTLRSKLNATQGVLKECTYEISYSYCSPSQAKPLIEILKTQLSYTCALINASQLHYTTAMNNSDNDQLENVLSRTDDPLFKLHKSISRCLYIVKLSIAQSYDVKVSKMAQPEYFTVEEIDMTKVNFESEVRTLARDLSMLDLSFRKEFTLLSNEFENYLTPNDNMFILSSFLMNLKETTNSVINMMNVANNILQVRLKREKKGIFGRRIWMPFIKSREDLKGWFEANHGDFFNSNESASLNGAPSMRIYTGDVVDPEKSHSDDESTTVLSTNEEKKNFLDSLIVWLLKLYHSHSAHIRFGLQCAVALTLATFPMFVPEARHWFVDIRGPWIGFVCILVVEPEVGSTFFVFFLRGVGVISGAAWGYLSYVAGDNQNNPYLETVVTVIGAIPGFYFFLGTPYIKAAIIGVISIYIVILSAALPSEVGGSILVNFGKRCLAMIYGGAVALICQIGFFPNKARDELIKEVVYSTGNISKILLLYAAGLDGETVQVSLSEKRFHTLQRLSSLTSASLIRADAYRISAKKEPRLKGSYHQIEKIFFEIIFILRQILERVENIVQLRRSYGSAIVEELNDDVFPYRRQLIASMNNTVKAVEFALLTKSPLPQYLPSCTVAQKRLIAKVSDVIKTKYKRKDSIDDSSDEELVMDFGHRKQKKILENQQENVLKERFLSWNASSAATEEIVEYIEELVELTKVLVGVNEFKYGFLSRSLYSEYAAKAVRGYEQLVPNNNDNTTQDEDDDSDQALDDDELNPVAFDDVSSIANTHKSAMSEGFRKRVYSIGSWIRGDEQSTTSMGQFYDDSDEEDGDEQLPLSLMRVASRRGGNS</sequence>
<feature type="transmembrane region" description="Helical" evidence="6">
    <location>
        <begin position="72"/>
        <end position="94"/>
    </location>
</feature>
<feature type="transmembrane region" description="Helical" evidence="6">
    <location>
        <begin position="677"/>
        <end position="699"/>
    </location>
</feature>
<evidence type="ECO:0000313" key="9">
    <source>
        <dbReference type="EMBL" id="CEP21224.1"/>
    </source>
</evidence>
<dbReference type="EMBL" id="CDQK01000002">
    <property type="protein sequence ID" value="CEP21224.1"/>
    <property type="molecule type" value="Genomic_DNA"/>
</dbReference>
<feature type="compositionally biased region" description="Acidic residues" evidence="5">
    <location>
        <begin position="1044"/>
        <end position="1053"/>
    </location>
</feature>
<feature type="domain" description="Integral membrane bound transporter" evidence="8">
    <location>
        <begin position="567"/>
        <end position="694"/>
    </location>
</feature>
<evidence type="ECO:0000259" key="8">
    <source>
        <dbReference type="Pfam" id="PF13515"/>
    </source>
</evidence>
<feature type="transmembrane region" description="Helical" evidence="6">
    <location>
        <begin position="141"/>
        <end position="160"/>
    </location>
</feature>
<evidence type="ECO:0000256" key="6">
    <source>
        <dbReference type="SAM" id="Phobius"/>
    </source>
</evidence>
<dbReference type="InterPro" id="IPR023244">
    <property type="entry name" value="Brefeldin_A-sensitivity_4"/>
</dbReference>
<evidence type="ECO:0000256" key="1">
    <source>
        <dbReference type="ARBA" id="ARBA00004141"/>
    </source>
</evidence>
<evidence type="ECO:0000256" key="2">
    <source>
        <dbReference type="ARBA" id="ARBA00022692"/>
    </source>
</evidence>
<keyword evidence="3 6" id="KW-1133">Transmembrane helix</keyword>
<feature type="transmembrane region" description="Helical" evidence="6">
    <location>
        <begin position="623"/>
        <end position="641"/>
    </location>
</feature>
<dbReference type="AlphaFoldDB" id="A0A0H5CB41"/>
<feature type="transmembrane region" description="Helical" evidence="6">
    <location>
        <begin position="591"/>
        <end position="611"/>
    </location>
</feature>
<feature type="domain" description="Putative ER transporter 6TM N-terminal" evidence="7">
    <location>
        <begin position="19"/>
        <end position="369"/>
    </location>
</feature>
<feature type="transmembrane region" description="Helical" evidence="6">
    <location>
        <begin position="117"/>
        <end position="134"/>
    </location>
</feature>
<feature type="transmembrane region" description="Helical" evidence="6">
    <location>
        <begin position="175"/>
        <end position="194"/>
    </location>
</feature>
<evidence type="ECO:0000259" key="7">
    <source>
        <dbReference type="Pfam" id="PF10337"/>
    </source>
</evidence>
<evidence type="ECO:0000256" key="3">
    <source>
        <dbReference type="ARBA" id="ARBA00022989"/>
    </source>
</evidence>
<feature type="transmembrane region" description="Helical" evidence="6">
    <location>
        <begin position="648"/>
        <end position="665"/>
    </location>
</feature>
<dbReference type="Pfam" id="PF10337">
    <property type="entry name" value="ArAE_2_N"/>
    <property type="match status" value="1"/>
</dbReference>
<name>A0A0H5CB41_CYBJN</name>
<keyword evidence="2 6" id="KW-0812">Transmembrane</keyword>
<accession>A0A0H5CB41</accession>